<proteinExistence type="predicted"/>
<sequence>MQCAGRNVDSEKGKIECSVWLLRKNGLPGKMLLNFHSKSLKMRWTQMLKPRNVQNPDAR</sequence>
<dbReference type="AlphaFoldDB" id="A0AAV5I131"/>
<organism evidence="1 2">
    <name type="scientific">Rubroshorea leprosula</name>
    <dbReference type="NCBI Taxonomy" id="152421"/>
    <lineage>
        <taxon>Eukaryota</taxon>
        <taxon>Viridiplantae</taxon>
        <taxon>Streptophyta</taxon>
        <taxon>Embryophyta</taxon>
        <taxon>Tracheophyta</taxon>
        <taxon>Spermatophyta</taxon>
        <taxon>Magnoliopsida</taxon>
        <taxon>eudicotyledons</taxon>
        <taxon>Gunneridae</taxon>
        <taxon>Pentapetalae</taxon>
        <taxon>rosids</taxon>
        <taxon>malvids</taxon>
        <taxon>Malvales</taxon>
        <taxon>Dipterocarpaceae</taxon>
        <taxon>Rubroshorea</taxon>
    </lineage>
</organism>
<gene>
    <name evidence="1" type="ORF">SLEP1_g5494</name>
</gene>
<dbReference type="Proteomes" id="UP001054252">
    <property type="component" value="Unassembled WGS sequence"/>
</dbReference>
<keyword evidence="2" id="KW-1185">Reference proteome</keyword>
<name>A0AAV5I131_9ROSI</name>
<evidence type="ECO:0000313" key="1">
    <source>
        <dbReference type="EMBL" id="GKU91652.1"/>
    </source>
</evidence>
<protein>
    <submittedName>
        <fullName evidence="1">Uncharacterized protein</fullName>
    </submittedName>
</protein>
<reference evidence="1 2" key="1">
    <citation type="journal article" date="2021" name="Commun. Biol.">
        <title>The genome of Shorea leprosula (Dipterocarpaceae) highlights the ecological relevance of drought in aseasonal tropical rainforests.</title>
        <authorList>
            <person name="Ng K.K.S."/>
            <person name="Kobayashi M.J."/>
            <person name="Fawcett J.A."/>
            <person name="Hatakeyama M."/>
            <person name="Paape T."/>
            <person name="Ng C.H."/>
            <person name="Ang C.C."/>
            <person name="Tnah L.H."/>
            <person name="Lee C.T."/>
            <person name="Nishiyama T."/>
            <person name="Sese J."/>
            <person name="O'Brien M.J."/>
            <person name="Copetti D."/>
            <person name="Mohd Noor M.I."/>
            <person name="Ong R.C."/>
            <person name="Putra M."/>
            <person name="Sireger I.Z."/>
            <person name="Indrioko S."/>
            <person name="Kosugi Y."/>
            <person name="Izuno A."/>
            <person name="Isagi Y."/>
            <person name="Lee S.L."/>
            <person name="Shimizu K.K."/>
        </authorList>
    </citation>
    <scope>NUCLEOTIDE SEQUENCE [LARGE SCALE GENOMIC DNA]</scope>
    <source>
        <strain evidence="1">214</strain>
    </source>
</reference>
<accession>A0AAV5I131</accession>
<comment type="caution">
    <text evidence="1">The sequence shown here is derived from an EMBL/GenBank/DDBJ whole genome shotgun (WGS) entry which is preliminary data.</text>
</comment>
<evidence type="ECO:0000313" key="2">
    <source>
        <dbReference type="Proteomes" id="UP001054252"/>
    </source>
</evidence>
<dbReference type="EMBL" id="BPVZ01000005">
    <property type="protein sequence ID" value="GKU91652.1"/>
    <property type="molecule type" value="Genomic_DNA"/>
</dbReference>